<name>A0AA40DB61_9PEZI</name>
<gene>
    <name evidence="2" type="ORF">QBC41DRAFT_301966</name>
</gene>
<dbReference type="Proteomes" id="UP001174997">
    <property type="component" value="Unassembled WGS sequence"/>
</dbReference>
<dbReference type="EMBL" id="JAULSY010000036">
    <property type="protein sequence ID" value="KAK0670026.1"/>
    <property type="molecule type" value="Genomic_DNA"/>
</dbReference>
<keyword evidence="3" id="KW-1185">Reference proteome</keyword>
<organism evidence="2 3">
    <name type="scientific">Cercophora samala</name>
    <dbReference type="NCBI Taxonomy" id="330535"/>
    <lineage>
        <taxon>Eukaryota</taxon>
        <taxon>Fungi</taxon>
        <taxon>Dikarya</taxon>
        <taxon>Ascomycota</taxon>
        <taxon>Pezizomycotina</taxon>
        <taxon>Sordariomycetes</taxon>
        <taxon>Sordariomycetidae</taxon>
        <taxon>Sordariales</taxon>
        <taxon>Lasiosphaeriaceae</taxon>
        <taxon>Cercophora</taxon>
    </lineage>
</organism>
<protein>
    <submittedName>
        <fullName evidence="2">Uncharacterized protein</fullName>
    </submittedName>
</protein>
<sequence length="338" mass="38741">MAQCPFAQRLSSKPLDYQQLWNTCYWARDINVEDFDLSRIEDPVLKAQWIYFVALSRTLLPLFPWPFLASHDSDLMPYPLILLTCRHILFSPQPIRKPIGHDDQNLYRFTLNPYSLTATDNVPYCPHMMPYRAPCKFLLHHDYHLLRLVSPRRSTNDPGPSSFAFFQLGPLSYAPRPPCDIADIDTTTTPLDWRSTGFSLVLRVEIKFRPTPTSAHHQSNTPQRTPPLLAAYPRDLYAVYRHIKAPDPDKLCECGLKQCEPIADAPGRPPSPACSDSTVLVKSEREEEEEPFWATPLPDGEGDKDNNNNNNNNRFYAARVGDSDMLVEQTPPFEREIK</sequence>
<evidence type="ECO:0000256" key="1">
    <source>
        <dbReference type="SAM" id="MobiDB-lite"/>
    </source>
</evidence>
<comment type="caution">
    <text evidence="2">The sequence shown here is derived from an EMBL/GenBank/DDBJ whole genome shotgun (WGS) entry which is preliminary data.</text>
</comment>
<accession>A0AA40DB61</accession>
<dbReference type="AlphaFoldDB" id="A0AA40DB61"/>
<reference evidence="2" key="1">
    <citation type="submission" date="2023-06" db="EMBL/GenBank/DDBJ databases">
        <title>Genome-scale phylogeny and comparative genomics of the fungal order Sordariales.</title>
        <authorList>
            <consortium name="Lawrence Berkeley National Laboratory"/>
            <person name="Hensen N."/>
            <person name="Bonometti L."/>
            <person name="Westerberg I."/>
            <person name="Brannstrom I.O."/>
            <person name="Guillou S."/>
            <person name="Cros-Aarteil S."/>
            <person name="Calhoun S."/>
            <person name="Haridas S."/>
            <person name="Kuo A."/>
            <person name="Mondo S."/>
            <person name="Pangilinan J."/>
            <person name="Riley R."/>
            <person name="Labutti K."/>
            <person name="Andreopoulos B."/>
            <person name="Lipzen A."/>
            <person name="Chen C."/>
            <person name="Yanf M."/>
            <person name="Daum C."/>
            <person name="Ng V."/>
            <person name="Clum A."/>
            <person name="Steindorff A."/>
            <person name="Ohm R."/>
            <person name="Martin F."/>
            <person name="Silar P."/>
            <person name="Natvig D."/>
            <person name="Lalanne C."/>
            <person name="Gautier V."/>
            <person name="Ament-Velasquez S.L."/>
            <person name="Kruys A."/>
            <person name="Hutchinson M.I."/>
            <person name="Powell A.J."/>
            <person name="Barry K."/>
            <person name="Miller A.N."/>
            <person name="Grigoriev I.V."/>
            <person name="Debuchy R."/>
            <person name="Gladieux P."/>
            <person name="Thoren M.H."/>
            <person name="Johannesson H."/>
        </authorList>
    </citation>
    <scope>NUCLEOTIDE SEQUENCE</scope>
    <source>
        <strain evidence="2">CBS 307.81</strain>
    </source>
</reference>
<proteinExistence type="predicted"/>
<feature type="region of interest" description="Disordered" evidence="1">
    <location>
        <begin position="267"/>
        <end position="338"/>
    </location>
</feature>
<evidence type="ECO:0000313" key="3">
    <source>
        <dbReference type="Proteomes" id="UP001174997"/>
    </source>
</evidence>
<evidence type="ECO:0000313" key="2">
    <source>
        <dbReference type="EMBL" id="KAK0670026.1"/>
    </source>
</evidence>